<dbReference type="Proteomes" id="UP000887580">
    <property type="component" value="Unplaced"/>
</dbReference>
<organism evidence="1 2">
    <name type="scientific">Panagrolaimus sp. PS1159</name>
    <dbReference type="NCBI Taxonomy" id="55785"/>
    <lineage>
        <taxon>Eukaryota</taxon>
        <taxon>Metazoa</taxon>
        <taxon>Ecdysozoa</taxon>
        <taxon>Nematoda</taxon>
        <taxon>Chromadorea</taxon>
        <taxon>Rhabditida</taxon>
        <taxon>Tylenchina</taxon>
        <taxon>Panagrolaimomorpha</taxon>
        <taxon>Panagrolaimoidea</taxon>
        <taxon>Panagrolaimidae</taxon>
        <taxon>Panagrolaimus</taxon>
    </lineage>
</organism>
<proteinExistence type="predicted"/>
<protein>
    <submittedName>
        <fullName evidence="2">Uncharacterized protein</fullName>
    </submittedName>
</protein>
<evidence type="ECO:0000313" key="1">
    <source>
        <dbReference type="Proteomes" id="UP000887580"/>
    </source>
</evidence>
<accession>A0AC35ER79</accession>
<name>A0AC35ER79_9BILA</name>
<reference evidence="2" key="1">
    <citation type="submission" date="2022-11" db="UniProtKB">
        <authorList>
            <consortium name="WormBaseParasite"/>
        </authorList>
    </citation>
    <scope>IDENTIFICATION</scope>
</reference>
<dbReference type="WBParaSite" id="PS1159_v2.g10105.t1">
    <property type="protein sequence ID" value="PS1159_v2.g10105.t1"/>
    <property type="gene ID" value="PS1159_v2.g10105"/>
</dbReference>
<sequence>LSAHDLPDLEEWSEENPSGTKSHSSSAGLPPKSPISPQNAHFDNLQPIRKISIISPNNHGTHTSPYGIDVFFAAPVVQASNSTNQ</sequence>
<evidence type="ECO:0000313" key="2">
    <source>
        <dbReference type="WBParaSite" id="PS1159_v2.g10105.t1"/>
    </source>
</evidence>